<reference evidence="1" key="1">
    <citation type="submission" date="2007-03" db="EMBL/GenBank/DDBJ databases">
        <title>Annotation of Culex pipiens quinquefasciatus.</title>
        <authorList>
            <consortium name="The Broad Institute Genome Sequencing Platform"/>
            <person name="Atkinson P.W."/>
            <person name="Hemingway J."/>
            <person name="Christensen B.M."/>
            <person name="Higgs S."/>
            <person name="Kodira C."/>
            <person name="Hannick L."/>
            <person name="Megy K."/>
            <person name="O'Leary S."/>
            <person name="Pearson M."/>
            <person name="Haas B.J."/>
            <person name="Mauceli E."/>
            <person name="Wortman J.R."/>
            <person name="Lee N.H."/>
            <person name="Guigo R."/>
            <person name="Stanke M."/>
            <person name="Alvarado L."/>
            <person name="Amedeo P."/>
            <person name="Antoine C.H."/>
            <person name="Arensburger P."/>
            <person name="Bidwell S.L."/>
            <person name="Crawford M."/>
            <person name="Camaro F."/>
            <person name="Devon K."/>
            <person name="Engels R."/>
            <person name="Hammond M."/>
            <person name="Howarth C."/>
            <person name="Koehrsen M."/>
            <person name="Lawson D."/>
            <person name="Montgomery P."/>
            <person name="Nene V."/>
            <person name="Nusbaum C."/>
            <person name="Puiu D."/>
            <person name="Romero-Severson J."/>
            <person name="Severson D.W."/>
            <person name="Shumway M."/>
            <person name="Sisk P."/>
            <person name="Stolte C."/>
            <person name="Zeng Q."/>
            <person name="Eisenstadt E."/>
            <person name="Fraser-Liggett C."/>
            <person name="Strausberg R."/>
            <person name="Galagan J."/>
            <person name="Birren B."/>
            <person name="Collins F.H."/>
        </authorList>
    </citation>
    <scope>NUCLEOTIDE SEQUENCE [LARGE SCALE GENOMIC DNA]</scope>
    <source>
        <strain evidence="1">JHB</strain>
    </source>
</reference>
<sequence length="64" mass="7289">MRKIMHEDGYPGKLKCSVKISGTISNPIESRVKHVMRRGTIVNQSSQFICYADDMDIVGRTFEN</sequence>
<gene>
    <name evidence="2" type="primary">6054817</name>
    <name evidence="1" type="ORF">CpipJ_CPIJ010628</name>
</gene>
<dbReference type="InParanoid" id="B0WV17"/>
<dbReference type="EMBL" id="DS232115">
    <property type="protein sequence ID" value="EDS35345.1"/>
    <property type="molecule type" value="Genomic_DNA"/>
</dbReference>
<protein>
    <submittedName>
        <fullName evidence="1 2">Uncharacterized protein</fullName>
    </submittedName>
</protein>
<name>B0WV17_CULQU</name>
<dbReference type="VEuPathDB" id="VectorBase:CPIJ010628"/>
<evidence type="ECO:0000313" key="1">
    <source>
        <dbReference type="EMBL" id="EDS35345.1"/>
    </source>
</evidence>
<dbReference type="Proteomes" id="UP000002320">
    <property type="component" value="Unassembled WGS sequence"/>
</dbReference>
<dbReference type="KEGG" id="cqu:CpipJ_CPIJ010628"/>
<organism>
    <name type="scientific">Culex quinquefasciatus</name>
    <name type="common">Southern house mosquito</name>
    <name type="synonym">Culex pungens</name>
    <dbReference type="NCBI Taxonomy" id="7176"/>
    <lineage>
        <taxon>Eukaryota</taxon>
        <taxon>Metazoa</taxon>
        <taxon>Ecdysozoa</taxon>
        <taxon>Arthropoda</taxon>
        <taxon>Hexapoda</taxon>
        <taxon>Insecta</taxon>
        <taxon>Pterygota</taxon>
        <taxon>Neoptera</taxon>
        <taxon>Endopterygota</taxon>
        <taxon>Diptera</taxon>
        <taxon>Nematocera</taxon>
        <taxon>Culicoidea</taxon>
        <taxon>Culicidae</taxon>
        <taxon>Culicinae</taxon>
        <taxon>Culicini</taxon>
        <taxon>Culex</taxon>
        <taxon>Culex</taxon>
    </lineage>
</organism>
<dbReference type="AlphaFoldDB" id="B0WV17"/>
<keyword evidence="3" id="KW-1185">Reference proteome</keyword>
<evidence type="ECO:0000313" key="2">
    <source>
        <dbReference type="EnsemblMetazoa" id="CPIJ010628-PA"/>
    </source>
</evidence>
<accession>B0WV17</accession>
<proteinExistence type="predicted"/>
<evidence type="ECO:0000313" key="3">
    <source>
        <dbReference type="Proteomes" id="UP000002320"/>
    </source>
</evidence>
<reference evidence="2" key="2">
    <citation type="submission" date="2020-05" db="UniProtKB">
        <authorList>
            <consortium name="EnsemblMetazoa"/>
        </authorList>
    </citation>
    <scope>IDENTIFICATION</scope>
    <source>
        <strain evidence="2">JHB</strain>
    </source>
</reference>
<dbReference type="EnsemblMetazoa" id="CPIJ010628-RA">
    <property type="protein sequence ID" value="CPIJ010628-PA"/>
    <property type="gene ID" value="CPIJ010628"/>
</dbReference>
<dbReference type="HOGENOM" id="CLU_2869779_0_0_1"/>